<feature type="domain" description="C2H2-type" evidence="13">
    <location>
        <begin position="1586"/>
        <end position="1614"/>
    </location>
</feature>
<dbReference type="Pfam" id="PF12796">
    <property type="entry name" value="Ank_2"/>
    <property type="match status" value="3"/>
</dbReference>
<evidence type="ECO:0000256" key="12">
    <source>
        <dbReference type="SAM" id="MobiDB-lite"/>
    </source>
</evidence>
<evidence type="ECO:0000256" key="2">
    <source>
        <dbReference type="ARBA" id="ARBA00006991"/>
    </source>
</evidence>
<accession>A0A6H5J210</accession>
<dbReference type="PANTHER" id="PTHR47772">
    <property type="entry name" value="ZINC FINGER PROTEIN 200"/>
    <property type="match status" value="1"/>
</dbReference>
<keyword evidence="9" id="KW-0539">Nucleus</keyword>
<feature type="domain" description="C2H2-type" evidence="13">
    <location>
        <begin position="1383"/>
        <end position="1411"/>
    </location>
</feature>
<feature type="domain" description="C2H2-type" evidence="13">
    <location>
        <begin position="1441"/>
        <end position="1469"/>
    </location>
</feature>
<dbReference type="Gene3D" id="3.30.160.60">
    <property type="entry name" value="Classic Zinc Finger"/>
    <property type="match status" value="10"/>
</dbReference>
<evidence type="ECO:0000256" key="11">
    <source>
        <dbReference type="PROSITE-ProRule" id="PRU00042"/>
    </source>
</evidence>
<proteinExistence type="inferred from homology"/>
<dbReference type="PROSITE" id="PS00028">
    <property type="entry name" value="ZINC_FINGER_C2H2_1"/>
    <property type="match status" value="10"/>
</dbReference>
<feature type="repeat" description="ANK" evidence="10">
    <location>
        <begin position="221"/>
        <end position="253"/>
    </location>
</feature>
<keyword evidence="5 11" id="KW-0863">Zinc-finger</keyword>
<dbReference type="Pfam" id="PF00023">
    <property type="entry name" value="Ank"/>
    <property type="match status" value="1"/>
</dbReference>
<dbReference type="InterPro" id="IPR013087">
    <property type="entry name" value="Znf_C2H2_type"/>
</dbReference>
<gene>
    <name evidence="14" type="ORF">TBRA_LOCUS15213</name>
</gene>
<protein>
    <recommendedName>
        <fullName evidence="13">C2H2-type domain-containing protein</fullName>
    </recommendedName>
</protein>
<dbReference type="SMART" id="SM00355">
    <property type="entry name" value="ZnF_C2H2"/>
    <property type="match status" value="11"/>
</dbReference>
<dbReference type="OrthoDB" id="7685779at2759"/>
<evidence type="ECO:0000259" key="13">
    <source>
        <dbReference type="PROSITE" id="PS50157"/>
    </source>
</evidence>
<organism evidence="14 15">
    <name type="scientific">Trichogramma brassicae</name>
    <dbReference type="NCBI Taxonomy" id="86971"/>
    <lineage>
        <taxon>Eukaryota</taxon>
        <taxon>Metazoa</taxon>
        <taxon>Ecdysozoa</taxon>
        <taxon>Arthropoda</taxon>
        <taxon>Hexapoda</taxon>
        <taxon>Insecta</taxon>
        <taxon>Pterygota</taxon>
        <taxon>Neoptera</taxon>
        <taxon>Endopterygota</taxon>
        <taxon>Hymenoptera</taxon>
        <taxon>Apocrita</taxon>
        <taxon>Proctotrupomorpha</taxon>
        <taxon>Chalcidoidea</taxon>
        <taxon>Trichogrammatidae</taxon>
        <taxon>Trichogramma</taxon>
    </lineage>
</organism>
<keyword evidence="4" id="KW-0677">Repeat</keyword>
<keyword evidence="3" id="KW-0479">Metal-binding</keyword>
<feature type="repeat" description="ANK" evidence="10">
    <location>
        <begin position="668"/>
        <end position="700"/>
    </location>
</feature>
<name>A0A6H5J210_9HYME</name>
<dbReference type="SUPFAM" id="SSF48403">
    <property type="entry name" value="Ankyrin repeat"/>
    <property type="match status" value="3"/>
</dbReference>
<dbReference type="GO" id="GO:0005634">
    <property type="term" value="C:nucleus"/>
    <property type="evidence" value="ECO:0007669"/>
    <property type="project" value="UniProtKB-SubCell"/>
</dbReference>
<feature type="domain" description="C2H2-type" evidence="13">
    <location>
        <begin position="1412"/>
        <end position="1440"/>
    </location>
</feature>
<evidence type="ECO:0000256" key="3">
    <source>
        <dbReference type="ARBA" id="ARBA00022723"/>
    </source>
</evidence>
<dbReference type="PROSITE" id="PS50297">
    <property type="entry name" value="ANK_REP_REGION"/>
    <property type="match status" value="5"/>
</dbReference>
<feature type="domain" description="C2H2-type" evidence="13">
    <location>
        <begin position="1557"/>
        <end position="1585"/>
    </location>
</feature>
<feature type="compositionally biased region" description="Basic and acidic residues" evidence="12">
    <location>
        <begin position="1661"/>
        <end position="1681"/>
    </location>
</feature>
<keyword evidence="7" id="KW-0805">Transcription regulation</keyword>
<dbReference type="SMART" id="SM00248">
    <property type="entry name" value="ANK"/>
    <property type="match status" value="12"/>
</dbReference>
<feature type="domain" description="C2H2-type" evidence="13">
    <location>
        <begin position="1528"/>
        <end position="1556"/>
    </location>
</feature>
<evidence type="ECO:0000256" key="7">
    <source>
        <dbReference type="ARBA" id="ARBA00023015"/>
    </source>
</evidence>
<dbReference type="InterPro" id="IPR002110">
    <property type="entry name" value="Ankyrin_rpt"/>
</dbReference>
<reference evidence="14 15" key="1">
    <citation type="submission" date="2020-02" db="EMBL/GenBank/DDBJ databases">
        <authorList>
            <person name="Ferguson B K."/>
        </authorList>
    </citation>
    <scope>NUCLEOTIDE SEQUENCE [LARGE SCALE GENOMIC DNA]</scope>
</reference>
<dbReference type="InterPro" id="IPR036770">
    <property type="entry name" value="Ankyrin_rpt-contain_sf"/>
</dbReference>
<feature type="repeat" description="ANK" evidence="10">
    <location>
        <begin position="991"/>
        <end position="1023"/>
    </location>
</feature>
<sequence>MADEDFSDDSDNSNDFNNAAYHHDHSNFFGHSDSDDDFDDYYEELGCASDDACRQKSKRFKSLRKKVHWEVEEERRKFQQQLYVLIEQWYDRLPDLQKYFRREEMDWLLAQDFEKNSPFGRFPLIRFVIRCGYKDEPKVNEDGVPLTRRTTPLHRAARRKYYRLVPMLFEIYDRYDVNYVDERGLTHFHVACLSGRDDAVKRFLELGQDPKRLVDEADASGAHPPLHLALFRGHEEVAKLLLKAGADPNLANNEGLTPLHVLARSKRDDDGSTKLFFEINDELKQAIRVDARNRGSARQPQDRTAVTLLRRGADPNLAQSNGQTPLHVICEGDGGDDDEKATFVRTFLVTCRELDRPVHIDARGFMDWTPLQLAASSLLPNVVNALLDHGADLSNFAFPDEFYVEREYERYYGSINWFISYLSKSYGVLAVVECLENRGYQFTRANALAIMNFFHRQGLFGIHRKKRWYDDTRFARVAKEQSVRPGLTLYDLVRLSPEEAAKLLTHKDYYEFARETQNWLPPGWPTVTCALHLCENMLRGFFRRWALEPLQELTRCELPILCCEKIIDELGNKDLFRMYLAAASPARLHCEDEDGKPLLHCYTPLHHKPRNSEIANDLFKIYSRYDVNYIDKESGYTHFHAACQYGCYDVVEQFLELGQNPNFPAQKSVDPPLHLAARNQHMNVFELLLKHGADKNSRNRSGQTILNVIVQFGDFNGNAKLLFDTNKEQTVQVVDVRDGGGRTPLQMAVVRFWPHLVDLLLDNGADLSSFAFLTDYAFLNYFESIHYHLYSPGAKAKKVSAMLKTVEFLEKGGYKLKQSDALIIMGLLLEHKMCKKQLYWFYRCWNDRSVMEKAKKIMITPKLSAYHLTRLSPYEVEKFLTDTDYLELVPVIQKIWYEHTDYKDEPEIDEDGKPLLRRTTPVHYLAGRERFEWNVVISSLFQIYDRFDVNCIDEESGYTHFHAACEYGRRDIMEKFLELAQVDPNWPVPETGDSPLHLALRSLQDGVCELLLRHGADPNSANKKGCTPLHLLVEYEDEWVKTFFEIIDEKDHHPVQIDARDNFGETPLQCAVASLRMDVADVLLDRGADWSSFVFPTERHFDEHLKNTFEIDERAAMLDNEPLNRLGNRFEDTVEIASGMLEVVECLEKRGYELTKNEALTVLKVSAKHELFVKSEHVEFWRNDEDFANEAKRLTIDPNVSLYNLIRLRPEEANKLLAYEDYHKFARSLIFKIRTELREPCAAYLCEMVTRGFCRRWALEFFFDLTRQQLPILCCEIIIEQLMNEDLLGVSMATAMVANEQSKNIIYVPNERIILLDGNKWEEDYARVNCEKIFGSEINLIGHQDAVHRGREDLTSKKCESKFEHKSTVLRHQKIADGVRKNYACNKCEKRFGQIWSMLWHQKISHEGRQDFECDNCKKKFGHKQYLLVHQRTVHEGRKDYPCDKCELKFGQKSSLIKHINLVHEGRKDYVCEKCEKKFGQKWNLIMHQKTVHEGRKDYACDMCEKKFGFKSHLLSHKKTFHEGCKDYACDKCDKIYGERSNLLKHQKTVHEGRKDYACHYCEKKFGHKSNLIMHQKTTHEGRKDYACAKCEKVFGQKSHMLQHQRTAHEGLKDYVCEKCEKKFGQKSNLIMHQKLVHEGRRDFSCDKCEKKFGKKSTLLRHQETVHKDNPSDESQHTSNS</sequence>
<dbReference type="PROSITE" id="PS50088">
    <property type="entry name" value="ANK_REPEAT"/>
    <property type="match status" value="6"/>
</dbReference>
<dbReference type="PROSITE" id="PS50157">
    <property type="entry name" value="ZINC_FINGER_C2H2_2"/>
    <property type="match status" value="10"/>
</dbReference>
<dbReference type="GO" id="GO:0008270">
    <property type="term" value="F:zinc ion binding"/>
    <property type="evidence" value="ECO:0007669"/>
    <property type="project" value="UniProtKB-KW"/>
</dbReference>
<dbReference type="Proteomes" id="UP000479190">
    <property type="component" value="Unassembled WGS sequence"/>
</dbReference>
<evidence type="ECO:0000313" key="15">
    <source>
        <dbReference type="Proteomes" id="UP000479190"/>
    </source>
</evidence>
<keyword evidence="10" id="KW-0040">ANK repeat</keyword>
<dbReference type="EMBL" id="CADCXV010001338">
    <property type="protein sequence ID" value="CAB0043625.1"/>
    <property type="molecule type" value="Genomic_DNA"/>
</dbReference>
<dbReference type="InterPro" id="IPR036236">
    <property type="entry name" value="Znf_C2H2_sf"/>
</dbReference>
<comment type="similarity">
    <text evidence="2">Belongs to the krueppel C2H2-type zinc-finger protein family.</text>
</comment>
<evidence type="ECO:0000256" key="1">
    <source>
        <dbReference type="ARBA" id="ARBA00004123"/>
    </source>
</evidence>
<keyword evidence="8" id="KW-0804">Transcription</keyword>
<dbReference type="InterPro" id="IPR050636">
    <property type="entry name" value="C2H2-ZF_domain-containing"/>
</dbReference>
<evidence type="ECO:0000256" key="6">
    <source>
        <dbReference type="ARBA" id="ARBA00022833"/>
    </source>
</evidence>
<feature type="repeat" description="ANK" evidence="10">
    <location>
        <begin position="740"/>
        <end position="772"/>
    </location>
</feature>
<feature type="domain" description="C2H2-type" evidence="13">
    <location>
        <begin position="1470"/>
        <end position="1498"/>
    </location>
</feature>
<evidence type="ECO:0000256" key="8">
    <source>
        <dbReference type="ARBA" id="ARBA00023163"/>
    </source>
</evidence>
<evidence type="ECO:0000256" key="10">
    <source>
        <dbReference type="PROSITE-ProRule" id="PRU00023"/>
    </source>
</evidence>
<feature type="repeat" description="ANK" evidence="10">
    <location>
        <begin position="1063"/>
        <end position="1089"/>
    </location>
</feature>
<evidence type="ECO:0000256" key="5">
    <source>
        <dbReference type="ARBA" id="ARBA00022771"/>
    </source>
</evidence>
<dbReference type="SUPFAM" id="SSF57667">
    <property type="entry name" value="beta-beta-alpha zinc fingers"/>
    <property type="match status" value="5"/>
</dbReference>
<dbReference type="Gene3D" id="1.25.40.20">
    <property type="entry name" value="Ankyrin repeat-containing domain"/>
    <property type="match status" value="4"/>
</dbReference>
<evidence type="ECO:0000256" key="9">
    <source>
        <dbReference type="ARBA" id="ARBA00023242"/>
    </source>
</evidence>
<feature type="region of interest" description="Disordered" evidence="12">
    <location>
        <begin position="1660"/>
        <end position="1681"/>
    </location>
</feature>
<feature type="domain" description="C2H2-type" evidence="13">
    <location>
        <begin position="1499"/>
        <end position="1527"/>
    </location>
</feature>
<evidence type="ECO:0000313" key="14">
    <source>
        <dbReference type="EMBL" id="CAB0043625.1"/>
    </source>
</evidence>
<feature type="repeat" description="ANK" evidence="10">
    <location>
        <begin position="634"/>
        <end position="666"/>
    </location>
</feature>
<keyword evidence="15" id="KW-1185">Reference proteome</keyword>
<keyword evidence="6" id="KW-0862">Zinc</keyword>
<dbReference type="Pfam" id="PF00096">
    <property type="entry name" value="zf-C2H2"/>
    <property type="match status" value="8"/>
</dbReference>
<dbReference type="PANTHER" id="PTHR47772:SF15">
    <property type="entry name" value="REDUCED EXPRESSION 2-RELATED"/>
    <property type="match status" value="1"/>
</dbReference>
<evidence type="ECO:0000256" key="4">
    <source>
        <dbReference type="ARBA" id="ARBA00022737"/>
    </source>
</evidence>
<comment type="subcellular location">
    <subcellularLocation>
        <location evidence="1">Nucleus</location>
    </subcellularLocation>
</comment>
<feature type="domain" description="C2H2-type" evidence="13">
    <location>
        <begin position="1644"/>
        <end position="1672"/>
    </location>
</feature>
<feature type="domain" description="C2H2-type" evidence="13">
    <location>
        <begin position="1615"/>
        <end position="1643"/>
    </location>
</feature>